<dbReference type="InterPro" id="IPR036770">
    <property type="entry name" value="Ankyrin_rpt-contain_sf"/>
</dbReference>
<keyword evidence="5" id="KW-1185">Reference proteome</keyword>
<evidence type="ECO:0000256" key="1">
    <source>
        <dbReference type="PROSITE-ProRule" id="PRU00023"/>
    </source>
</evidence>
<evidence type="ECO:0000313" key="5">
    <source>
        <dbReference type="Proteomes" id="UP000585474"/>
    </source>
</evidence>
<name>A0A7J0GS07_9ERIC</name>
<proteinExistence type="predicted"/>
<feature type="repeat" description="ANK" evidence="1">
    <location>
        <begin position="549"/>
        <end position="581"/>
    </location>
</feature>
<dbReference type="Pfam" id="PF12796">
    <property type="entry name" value="Ank_2"/>
    <property type="match status" value="2"/>
</dbReference>
<dbReference type="PROSITE" id="PS50005">
    <property type="entry name" value="TPR"/>
    <property type="match status" value="1"/>
</dbReference>
<dbReference type="InterPro" id="IPR019734">
    <property type="entry name" value="TPR_rpt"/>
</dbReference>
<feature type="compositionally biased region" description="Low complexity" evidence="3">
    <location>
        <begin position="16"/>
        <end position="27"/>
    </location>
</feature>
<dbReference type="InterPro" id="IPR051616">
    <property type="entry name" value="Cul2-RING_E3_ligase_SR"/>
</dbReference>
<feature type="repeat" description="TPR" evidence="2">
    <location>
        <begin position="414"/>
        <end position="447"/>
    </location>
</feature>
<keyword evidence="2" id="KW-0802">TPR repeat</keyword>
<dbReference type="SMART" id="SM00248">
    <property type="entry name" value="ANK"/>
    <property type="match status" value="8"/>
</dbReference>
<dbReference type="InterPro" id="IPR002110">
    <property type="entry name" value="Ankyrin_rpt"/>
</dbReference>
<dbReference type="Gene3D" id="1.25.40.20">
    <property type="entry name" value="Ankyrin repeat-containing domain"/>
    <property type="match status" value="4"/>
</dbReference>
<reference evidence="4 5" key="1">
    <citation type="submission" date="2019-07" db="EMBL/GenBank/DDBJ databases">
        <title>De Novo Assembly of kiwifruit Actinidia rufa.</title>
        <authorList>
            <person name="Sugita-Konishi S."/>
            <person name="Sato K."/>
            <person name="Mori E."/>
            <person name="Abe Y."/>
            <person name="Kisaki G."/>
            <person name="Hamano K."/>
            <person name="Suezawa K."/>
            <person name="Otani M."/>
            <person name="Fukuda T."/>
            <person name="Manabe T."/>
            <person name="Gomi K."/>
            <person name="Tabuchi M."/>
            <person name="Akimitsu K."/>
            <person name="Kataoka I."/>
        </authorList>
    </citation>
    <scope>NUCLEOTIDE SEQUENCE [LARGE SCALE GENOMIC DNA]</scope>
    <source>
        <strain evidence="5">cv. Fuchu</strain>
    </source>
</reference>
<comment type="caution">
    <text evidence="4">The sequence shown here is derived from an EMBL/GenBank/DDBJ whole genome shotgun (WGS) entry which is preliminary data.</text>
</comment>
<dbReference type="SMART" id="SM00028">
    <property type="entry name" value="TPR"/>
    <property type="match status" value="1"/>
</dbReference>
<dbReference type="Pfam" id="PF00023">
    <property type="entry name" value="Ank"/>
    <property type="match status" value="1"/>
</dbReference>
<dbReference type="Gene3D" id="1.25.40.10">
    <property type="entry name" value="Tetratricopeptide repeat domain"/>
    <property type="match status" value="1"/>
</dbReference>
<dbReference type="PANTHER" id="PTHR46224">
    <property type="entry name" value="ANKYRIN REPEAT FAMILY PROTEIN"/>
    <property type="match status" value="1"/>
</dbReference>
<dbReference type="SUPFAM" id="SSF48452">
    <property type="entry name" value="TPR-like"/>
    <property type="match status" value="1"/>
</dbReference>
<evidence type="ECO:0000256" key="3">
    <source>
        <dbReference type="SAM" id="MobiDB-lite"/>
    </source>
</evidence>
<feature type="repeat" description="ANK" evidence="1">
    <location>
        <begin position="516"/>
        <end position="548"/>
    </location>
</feature>
<dbReference type="InterPro" id="IPR011990">
    <property type="entry name" value="TPR-like_helical_dom_sf"/>
</dbReference>
<evidence type="ECO:0000313" key="4">
    <source>
        <dbReference type="EMBL" id="GFZ13569.1"/>
    </source>
</evidence>
<dbReference type="SUPFAM" id="SSF48403">
    <property type="entry name" value="Ankyrin repeat"/>
    <property type="match status" value="2"/>
</dbReference>
<sequence>MVRGQGSVKKRKDVSVKSTPPGTRTRTPPIYAFPVLGALPSECPAHGLLSEALTGDLNLLKKSIADLDDGVGLAKTIEDVQDCQDRTALHYAASEGRAYICKYLVQGLKLDVNMKDGEGETPFELCNSEEEEPNCVFSPWEWGKSELANDKGFSALHYAAHKAFFQMKRVVKLGALIAKSLCAAVCLHKVAYLDVSIPIDQLTIMYCLYFSGLKELMRLLILKGAAIDVKSDAGTPLHYAAAQGKKDSVKILLDKKANSLLGFAASQGEAEVMKCLLKAGANPNVTNCIGLTPLEIAVLHGNHEKVKILLPLTSPLPTIPDWSFHGIVRHAYSEKRQETGGDDDLDAWEQKKNKSFLLSKSKGEAAFKEKEYIDAIYWQSMPLSNKSLCWAHLNEGIPALSDAEACVMKRPDWVKAYYREGVTWRLLKNFHMAAYAFLEALKLDPENKELETALRSSVGSWKRNSTFGEGLAKTFVDVKDLEGRSAVHFAAVGGKTHICKYWVQELKLDVNMQNGKGETPLNHADIGENHQTAVFLVENGANLNVANDKGFTALHYAAEKGLNGLLRLLISRGVEVDAKSDAGRPLQCAVAKGKIET</sequence>
<feature type="region of interest" description="Disordered" evidence="3">
    <location>
        <begin position="1"/>
        <end position="27"/>
    </location>
</feature>
<gene>
    <name evidence="4" type="ORF">Acr_23g0019540</name>
</gene>
<feature type="repeat" description="ANK" evidence="1">
    <location>
        <begin position="256"/>
        <end position="288"/>
    </location>
</feature>
<dbReference type="PROSITE" id="PS50088">
    <property type="entry name" value="ANK_REPEAT"/>
    <property type="match status" value="4"/>
</dbReference>
<evidence type="ECO:0000256" key="2">
    <source>
        <dbReference type="PROSITE-ProRule" id="PRU00339"/>
    </source>
</evidence>
<keyword evidence="1" id="KW-0040">ANK repeat</keyword>
<dbReference type="EMBL" id="BJWL01000023">
    <property type="protein sequence ID" value="GFZ13569.1"/>
    <property type="molecule type" value="Genomic_DNA"/>
</dbReference>
<dbReference type="Proteomes" id="UP000585474">
    <property type="component" value="Unassembled WGS sequence"/>
</dbReference>
<evidence type="ECO:0008006" key="6">
    <source>
        <dbReference type="Google" id="ProtNLM"/>
    </source>
</evidence>
<dbReference type="OrthoDB" id="412869at2759"/>
<dbReference type="PROSITE" id="PS50297">
    <property type="entry name" value="ANK_REP_REGION"/>
    <property type="match status" value="4"/>
</dbReference>
<feature type="repeat" description="ANK" evidence="1">
    <location>
        <begin position="232"/>
        <end position="258"/>
    </location>
</feature>
<accession>A0A7J0GS07</accession>
<organism evidence="4 5">
    <name type="scientific">Actinidia rufa</name>
    <dbReference type="NCBI Taxonomy" id="165716"/>
    <lineage>
        <taxon>Eukaryota</taxon>
        <taxon>Viridiplantae</taxon>
        <taxon>Streptophyta</taxon>
        <taxon>Embryophyta</taxon>
        <taxon>Tracheophyta</taxon>
        <taxon>Spermatophyta</taxon>
        <taxon>Magnoliopsida</taxon>
        <taxon>eudicotyledons</taxon>
        <taxon>Gunneridae</taxon>
        <taxon>Pentapetalae</taxon>
        <taxon>asterids</taxon>
        <taxon>Ericales</taxon>
        <taxon>Actinidiaceae</taxon>
        <taxon>Actinidia</taxon>
    </lineage>
</organism>
<dbReference type="PANTHER" id="PTHR46224:SF67">
    <property type="entry name" value="HSP70-HSP90 ORGANIZING PROTEIN 3-LIKE"/>
    <property type="match status" value="1"/>
</dbReference>
<dbReference type="AlphaFoldDB" id="A0A7J0GS07"/>
<protein>
    <recommendedName>
        <fullName evidence="6">Ankyrin repeat family protein</fullName>
    </recommendedName>
</protein>